<evidence type="ECO:0000256" key="1">
    <source>
        <dbReference type="ARBA" id="ARBA00004123"/>
    </source>
</evidence>
<evidence type="ECO:0000256" key="2">
    <source>
        <dbReference type="ARBA" id="ARBA00005334"/>
    </source>
</evidence>
<dbReference type="PIRSF" id="PIRSF007858">
    <property type="entry name" value="ORC4"/>
    <property type="match status" value="1"/>
</dbReference>
<evidence type="ECO:0000256" key="3">
    <source>
        <dbReference type="ARBA" id="ARBA00019083"/>
    </source>
</evidence>
<evidence type="ECO:0000256" key="4">
    <source>
        <dbReference type="ARBA" id="ARBA00022705"/>
    </source>
</evidence>
<evidence type="ECO:0000256" key="5">
    <source>
        <dbReference type="ARBA" id="ARBA00023125"/>
    </source>
</evidence>
<dbReference type="GO" id="GO:0005524">
    <property type="term" value="F:ATP binding"/>
    <property type="evidence" value="ECO:0007669"/>
    <property type="project" value="InterPro"/>
</dbReference>
<name>T2MII1_HYDVU</name>
<comment type="function">
    <text evidence="7">Component of the origin recognition complex (ORC) that binds origins of replication.</text>
</comment>
<comment type="subcellular location">
    <subcellularLocation>
        <location evidence="1 7">Nucleus</location>
    </subcellularLocation>
</comment>
<dbReference type="EMBL" id="HAAD01005687">
    <property type="protein sequence ID" value="CDG71919.1"/>
    <property type="molecule type" value="mRNA"/>
</dbReference>
<reference evidence="10" key="1">
    <citation type="journal article" date="2013" name="Genome Biol. Evol.">
        <title>Punctuated emergences of genetic and phenotypic innovations in eumetazoan, bilaterian, euteleostome, and hominidae ancestors.</title>
        <authorList>
            <person name="Wenger Y."/>
            <person name="Galliot B."/>
        </authorList>
    </citation>
    <scope>NUCLEOTIDE SEQUENCE</scope>
    <source>
        <tissue evidence="10">Whole animals</tissue>
    </source>
</reference>
<evidence type="ECO:0000313" key="10">
    <source>
        <dbReference type="EMBL" id="CDG71919.1"/>
    </source>
</evidence>
<gene>
    <name evidence="10" type="primary">ORC4</name>
</gene>
<evidence type="ECO:0000256" key="7">
    <source>
        <dbReference type="PIRNR" id="PIRNR007858"/>
    </source>
</evidence>
<dbReference type="PANTHER" id="PTHR12087">
    <property type="entry name" value="ORIGIN RECOGNITION COMPLEX SUBUNIT 4"/>
    <property type="match status" value="1"/>
</dbReference>
<evidence type="ECO:0000259" key="9">
    <source>
        <dbReference type="Pfam" id="PF14629"/>
    </source>
</evidence>
<dbReference type="GO" id="GO:0003688">
    <property type="term" value="F:DNA replication origin binding"/>
    <property type="evidence" value="ECO:0007669"/>
    <property type="project" value="TreeGrafter"/>
</dbReference>
<accession>T2MII1</accession>
<dbReference type="Pfam" id="PF14629">
    <property type="entry name" value="ORC4_C"/>
    <property type="match status" value="1"/>
</dbReference>
<dbReference type="Gene3D" id="3.40.50.300">
    <property type="entry name" value="P-loop containing nucleotide triphosphate hydrolases"/>
    <property type="match status" value="1"/>
</dbReference>
<feature type="domain" description="Origin recognition complex subunit 4 C-terminal" evidence="9">
    <location>
        <begin position="256"/>
        <end position="441"/>
    </location>
</feature>
<dbReference type="AlphaFoldDB" id="T2MII1"/>
<dbReference type="InterPro" id="IPR016527">
    <property type="entry name" value="ORC4"/>
</dbReference>
<proteinExistence type="evidence at transcript level"/>
<evidence type="ECO:0000256" key="6">
    <source>
        <dbReference type="ARBA" id="ARBA00023242"/>
    </source>
</evidence>
<dbReference type="GO" id="GO:0006270">
    <property type="term" value="P:DNA replication initiation"/>
    <property type="evidence" value="ECO:0007669"/>
    <property type="project" value="TreeGrafter"/>
</dbReference>
<keyword evidence="6 7" id="KW-0539">Nucleus</keyword>
<evidence type="ECO:0000259" key="8">
    <source>
        <dbReference type="Pfam" id="PF01637"/>
    </source>
</evidence>
<dbReference type="InterPro" id="IPR032705">
    <property type="entry name" value="ORC4_C"/>
</dbReference>
<dbReference type="OrthoDB" id="343623at2759"/>
<dbReference type="InterPro" id="IPR027417">
    <property type="entry name" value="P-loop_NTPase"/>
</dbReference>
<keyword evidence="4 7" id="KW-0235">DNA replication</keyword>
<keyword evidence="5 7" id="KW-0238">DNA-binding</keyword>
<sequence>MPKKNIVRKSEVTKLSDNETIQCCIDGQTCPLQVSNLLKKRLFKNENNFYLENFLTEQSIQLKAVLNQCINVGESNSVLVIGPRGSGKSKLVEKTLAELHNENVESFYYVYLSGIYYCYSYSVFFPGIIHTDDKLSLQDMTRQLQLENVTKDKVFGSFSDNLAFVLEALKNGKCTAKSKSIVIVLDEFDCFASHKNQTLLYNLFDITMSQQNPMCVIGITCRLDVVELLEKRVKSRYSHRSILTFPTYDFSTYTDYFKQLLALPDYFDCPIFKYRWNTHVKDLFNSSNFNDILKKQFHITKHIGGIIQLLTIPICNLSYAHPFVTVDDINSSYNSLHADSKSFLMQGLAILELCLIVAAKHVLEKRIGQPFNFEMVYNEYENFSKSCLTGVHISKAVAMKAYEHLLTLELIRSTENQTGNSLAKEFKPMLLYVDASQIRETLANYTDCPTELKNWGDSMFVS</sequence>
<protein>
    <recommendedName>
        <fullName evidence="3 7">Origin recognition complex subunit 4</fullName>
    </recommendedName>
</protein>
<dbReference type="SUPFAM" id="SSF52540">
    <property type="entry name" value="P-loop containing nucleoside triphosphate hydrolases"/>
    <property type="match status" value="1"/>
</dbReference>
<dbReference type="Pfam" id="PF01637">
    <property type="entry name" value="ATPase_2"/>
    <property type="match status" value="1"/>
</dbReference>
<comment type="similarity">
    <text evidence="2 7">Belongs to the ORC4 family.</text>
</comment>
<dbReference type="InterPro" id="IPR011579">
    <property type="entry name" value="ATPase_dom"/>
</dbReference>
<organism evidence="10">
    <name type="scientific">Hydra vulgaris</name>
    <name type="common">Hydra</name>
    <name type="synonym">Hydra attenuata</name>
    <dbReference type="NCBI Taxonomy" id="6087"/>
    <lineage>
        <taxon>Eukaryota</taxon>
        <taxon>Metazoa</taxon>
        <taxon>Cnidaria</taxon>
        <taxon>Hydrozoa</taxon>
        <taxon>Hydroidolina</taxon>
        <taxon>Anthoathecata</taxon>
        <taxon>Aplanulata</taxon>
        <taxon>Hydridae</taxon>
        <taxon>Hydra</taxon>
    </lineage>
</organism>
<feature type="domain" description="ATPase" evidence="8">
    <location>
        <begin position="66"/>
        <end position="217"/>
    </location>
</feature>
<dbReference type="PANTHER" id="PTHR12087:SF0">
    <property type="entry name" value="ORIGIN RECOGNITION COMPLEX SUBUNIT 4"/>
    <property type="match status" value="1"/>
</dbReference>
<dbReference type="GO" id="GO:0005664">
    <property type="term" value="C:nuclear origin of replication recognition complex"/>
    <property type="evidence" value="ECO:0007669"/>
    <property type="project" value="TreeGrafter"/>
</dbReference>